<feature type="domain" description="FIST" evidence="1">
    <location>
        <begin position="20"/>
        <end position="215"/>
    </location>
</feature>
<gene>
    <name evidence="3" type="ORF">SAMN04487995_3689</name>
</gene>
<proteinExistence type="predicted"/>
<reference evidence="3 4" key="1">
    <citation type="submission" date="2016-10" db="EMBL/GenBank/DDBJ databases">
        <authorList>
            <person name="de Groot N.N."/>
        </authorList>
    </citation>
    <scope>NUCLEOTIDE SEQUENCE [LARGE SCALE GENOMIC DNA]</scope>
    <source>
        <strain evidence="3 4">DSM 19938</strain>
    </source>
</reference>
<dbReference type="AlphaFoldDB" id="A0A1H6WT75"/>
<evidence type="ECO:0000259" key="1">
    <source>
        <dbReference type="SMART" id="SM00897"/>
    </source>
</evidence>
<feature type="domain" description="FIST C-domain" evidence="2">
    <location>
        <begin position="216"/>
        <end position="353"/>
    </location>
</feature>
<dbReference type="InterPro" id="IPR019494">
    <property type="entry name" value="FIST_C"/>
</dbReference>
<evidence type="ECO:0000313" key="4">
    <source>
        <dbReference type="Proteomes" id="UP000199532"/>
    </source>
</evidence>
<evidence type="ECO:0000313" key="3">
    <source>
        <dbReference type="EMBL" id="SEJ19096.1"/>
    </source>
</evidence>
<protein>
    <submittedName>
        <fullName evidence="3">Uncharacterized conserved protein, contains FIST_N domain</fullName>
    </submittedName>
</protein>
<dbReference type="RefSeq" id="WP_090337647.1">
    <property type="nucleotide sequence ID" value="NZ_FNXY01000005.1"/>
</dbReference>
<dbReference type="SMART" id="SM01204">
    <property type="entry name" value="FIST_C"/>
    <property type="match status" value="1"/>
</dbReference>
<dbReference type="PANTHER" id="PTHR40252:SF2">
    <property type="entry name" value="BLR0328 PROTEIN"/>
    <property type="match status" value="1"/>
</dbReference>
<keyword evidence="4" id="KW-1185">Reference proteome</keyword>
<evidence type="ECO:0000259" key="2">
    <source>
        <dbReference type="SMART" id="SM01204"/>
    </source>
</evidence>
<dbReference type="STRING" id="408657.SAMN04487995_3689"/>
<dbReference type="OrthoDB" id="9770435at2"/>
<accession>A0A1H6WT75</accession>
<organism evidence="3 4">
    <name type="scientific">Dyadobacter koreensis</name>
    <dbReference type="NCBI Taxonomy" id="408657"/>
    <lineage>
        <taxon>Bacteria</taxon>
        <taxon>Pseudomonadati</taxon>
        <taxon>Bacteroidota</taxon>
        <taxon>Cytophagia</taxon>
        <taxon>Cytophagales</taxon>
        <taxon>Spirosomataceae</taxon>
        <taxon>Dyadobacter</taxon>
    </lineage>
</organism>
<dbReference type="InterPro" id="IPR013702">
    <property type="entry name" value="FIST_domain_N"/>
</dbReference>
<dbReference type="Pfam" id="PF08495">
    <property type="entry name" value="FIST"/>
    <property type="match status" value="1"/>
</dbReference>
<sequence>MKIEQLIYSGGQSPTAFTITPHLIFAFGQREILENDILIKELIKNYPDAAFTGCSTSGEIMGESVSDGKVIFTAIEFEKSKIESAKVSLKDIGFNSFEAGKKLVSQFSVDGLKHVFVVSDGLKVNGTDLVKGIAEQLPGDITLTGGLAGDGPHFSKTVIIEPDGTVATESVAAIAFYGEYLQIGFGSRGGWDSFGLDRLVTRSEENVLFEIDGQPALDLYKSFLGDKAKDLPSSGLLFPLSMRDSEDRAPVVRTILGINETEKSLTFAGDIPEGSFVRLMKANTDRLINGAEEAAVVARNGKVESPEFALLVSCVGRKLVLKQIVEEEVECVSEVLGKPVMTGFYSYGEIAPFNQNALCELHNQTMTITTFRES</sequence>
<dbReference type="Proteomes" id="UP000199532">
    <property type="component" value="Unassembled WGS sequence"/>
</dbReference>
<dbReference type="SMART" id="SM00897">
    <property type="entry name" value="FIST"/>
    <property type="match status" value="1"/>
</dbReference>
<dbReference type="Pfam" id="PF10442">
    <property type="entry name" value="FIST_C"/>
    <property type="match status" value="1"/>
</dbReference>
<dbReference type="EMBL" id="FNXY01000005">
    <property type="protein sequence ID" value="SEJ19096.1"/>
    <property type="molecule type" value="Genomic_DNA"/>
</dbReference>
<dbReference type="PANTHER" id="PTHR40252">
    <property type="entry name" value="BLR0328 PROTEIN"/>
    <property type="match status" value="1"/>
</dbReference>
<name>A0A1H6WT75_9BACT</name>